<keyword evidence="4" id="KW-0805">Transcription regulation</keyword>
<dbReference type="AlphaFoldDB" id="A0A157S4W8"/>
<dbReference type="CDD" id="cd00383">
    <property type="entry name" value="trans_reg_C"/>
    <property type="match status" value="1"/>
</dbReference>
<keyword evidence="5 8" id="KW-0238">DNA-binding</keyword>
<feature type="DNA-binding region" description="OmpR/PhoB-type" evidence="8">
    <location>
        <begin position="144"/>
        <end position="242"/>
    </location>
</feature>
<dbReference type="PROSITE" id="PS51755">
    <property type="entry name" value="OMPR_PHOB"/>
    <property type="match status" value="1"/>
</dbReference>
<dbReference type="CDD" id="cd19935">
    <property type="entry name" value="REC_OmpR_CusR-like"/>
    <property type="match status" value="1"/>
</dbReference>
<keyword evidence="3" id="KW-0902">Two-component regulatory system</keyword>
<dbReference type="InterPro" id="IPR016032">
    <property type="entry name" value="Sig_transdc_resp-reg_C-effctor"/>
</dbReference>
<dbReference type="InterPro" id="IPR006291">
    <property type="entry name" value="CusR-like"/>
</dbReference>
<keyword evidence="12" id="KW-1185">Reference proteome</keyword>
<dbReference type="Gene3D" id="3.40.50.2300">
    <property type="match status" value="1"/>
</dbReference>
<dbReference type="GO" id="GO:0006355">
    <property type="term" value="P:regulation of DNA-templated transcription"/>
    <property type="evidence" value="ECO:0007669"/>
    <property type="project" value="InterPro"/>
</dbReference>
<evidence type="ECO:0000259" key="10">
    <source>
        <dbReference type="PROSITE" id="PS51755"/>
    </source>
</evidence>
<dbReference type="PROSITE" id="PS50110">
    <property type="entry name" value="RESPONSE_REGULATORY"/>
    <property type="match status" value="1"/>
</dbReference>
<dbReference type="EMBL" id="FKIF01000001">
    <property type="protein sequence ID" value="SAI65460.1"/>
    <property type="molecule type" value="Genomic_DNA"/>
</dbReference>
<dbReference type="InterPro" id="IPR001867">
    <property type="entry name" value="OmpR/PhoB-type_DNA-bd"/>
</dbReference>
<dbReference type="GO" id="GO:0005829">
    <property type="term" value="C:cytosol"/>
    <property type="evidence" value="ECO:0007669"/>
    <property type="project" value="TreeGrafter"/>
</dbReference>
<dbReference type="FunFam" id="1.10.10.10:FF:000005">
    <property type="entry name" value="Two-component system response regulator"/>
    <property type="match status" value="1"/>
</dbReference>
<name>A0A157S4W8_9BORD</name>
<feature type="modified residue" description="4-aspartylphosphate" evidence="7">
    <location>
        <position position="68"/>
    </location>
</feature>
<dbReference type="SMART" id="SM00448">
    <property type="entry name" value="REC"/>
    <property type="match status" value="1"/>
</dbReference>
<dbReference type="Gene3D" id="1.10.10.10">
    <property type="entry name" value="Winged helix-like DNA-binding domain superfamily/Winged helix DNA-binding domain"/>
    <property type="match status" value="1"/>
</dbReference>
<sequence>MRHHPHAAAVAGSTNDQMKILVIDDEKKLAETLRRSLTENGYFVDIALDGASGLHLAYESQYDLIILDVNLPDMEGFEVLHRIRQNDAVPIMMLTARASLEDRVRGLEQGADDYLIKPFALSELHARVLAIKRRGAGADTAQGQNVLRVADLELDLLRRRVMRGRARIDLTAKEFGLLTFLMRRQGEVLSRLVLAEQVWDMNFNSNTNVVEVAIRRLRAKVDDPFDIKLLHTVRGMGYMLEHQAD</sequence>
<evidence type="ECO:0000256" key="7">
    <source>
        <dbReference type="PROSITE-ProRule" id="PRU00169"/>
    </source>
</evidence>
<dbReference type="InterPro" id="IPR036388">
    <property type="entry name" value="WH-like_DNA-bd_sf"/>
</dbReference>
<evidence type="ECO:0000259" key="9">
    <source>
        <dbReference type="PROSITE" id="PS50110"/>
    </source>
</evidence>
<dbReference type="SUPFAM" id="SSF52172">
    <property type="entry name" value="CheY-like"/>
    <property type="match status" value="1"/>
</dbReference>
<evidence type="ECO:0000256" key="6">
    <source>
        <dbReference type="ARBA" id="ARBA00023163"/>
    </source>
</evidence>
<gene>
    <name evidence="11" type="primary">copR_2</name>
    <name evidence="11" type="ORF">SAMEA3906486_00202</name>
</gene>
<dbReference type="GO" id="GO:0000976">
    <property type="term" value="F:transcription cis-regulatory region binding"/>
    <property type="evidence" value="ECO:0007669"/>
    <property type="project" value="TreeGrafter"/>
</dbReference>
<dbReference type="STRING" id="288768.SAMEA3906486_00202"/>
<dbReference type="PANTHER" id="PTHR48111">
    <property type="entry name" value="REGULATOR OF RPOS"/>
    <property type="match status" value="1"/>
</dbReference>
<dbReference type="Gene3D" id="6.10.250.690">
    <property type="match status" value="1"/>
</dbReference>
<accession>A0A157S4W8</accession>
<evidence type="ECO:0000256" key="5">
    <source>
        <dbReference type="ARBA" id="ARBA00023125"/>
    </source>
</evidence>
<reference evidence="11 12" key="1">
    <citation type="submission" date="2016-04" db="EMBL/GenBank/DDBJ databases">
        <authorList>
            <consortium name="Pathogen Informatics"/>
        </authorList>
    </citation>
    <scope>NUCLEOTIDE SEQUENCE [LARGE SCALE GENOMIC DNA]</scope>
    <source>
        <strain evidence="11 12">H050680373</strain>
    </source>
</reference>
<proteinExistence type="predicted"/>
<evidence type="ECO:0000313" key="11">
    <source>
        <dbReference type="EMBL" id="SAI65460.1"/>
    </source>
</evidence>
<keyword evidence="1" id="KW-0104">Cadmium</keyword>
<dbReference type="SUPFAM" id="SSF46894">
    <property type="entry name" value="C-terminal effector domain of the bipartite response regulators"/>
    <property type="match status" value="1"/>
</dbReference>
<evidence type="ECO:0000256" key="3">
    <source>
        <dbReference type="ARBA" id="ARBA00023012"/>
    </source>
</evidence>
<dbReference type="Pfam" id="PF00486">
    <property type="entry name" value="Trans_reg_C"/>
    <property type="match status" value="1"/>
</dbReference>
<dbReference type="InterPro" id="IPR039420">
    <property type="entry name" value="WalR-like"/>
</dbReference>
<dbReference type="SMART" id="SM00862">
    <property type="entry name" value="Trans_reg_C"/>
    <property type="match status" value="1"/>
</dbReference>
<dbReference type="NCBIfam" id="TIGR01387">
    <property type="entry name" value="cztR_silR_copR"/>
    <property type="match status" value="1"/>
</dbReference>
<dbReference type="GO" id="GO:0032993">
    <property type="term" value="C:protein-DNA complex"/>
    <property type="evidence" value="ECO:0007669"/>
    <property type="project" value="TreeGrafter"/>
</dbReference>
<feature type="domain" description="OmpR/PhoB-type" evidence="10">
    <location>
        <begin position="144"/>
        <end position="242"/>
    </location>
</feature>
<feature type="domain" description="Response regulatory" evidence="9">
    <location>
        <begin position="19"/>
        <end position="132"/>
    </location>
</feature>
<keyword evidence="6" id="KW-0804">Transcription</keyword>
<dbReference type="FunFam" id="3.40.50.2300:FF:000001">
    <property type="entry name" value="DNA-binding response regulator PhoB"/>
    <property type="match status" value="1"/>
</dbReference>
<dbReference type="Proteomes" id="UP000076848">
    <property type="component" value="Unassembled WGS sequence"/>
</dbReference>
<evidence type="ECO:0000256" key="4">
    <source>
        <dbReference type="ARBA" id="ARBA00023015"/>
    </source>
</evidence>
<evidence type="ECO:0000256" key="1">
    <source>
        <dbReference type="ARBA" id="ARBA00022539"/>
    </source>
</evidence>
<evidence type="ECO:0000256" key="8">
    <source>
        <dbReference type="PROSITE-ProRule" id="PRU01091"/>
    </source>
</evidence>
<keyword evidence="2 7" id="KW-0597">Phosphoprotein</keyword>
<dbReference type="InterPro" id="IPR011006">
    <property type="entry name" value="CheY-like_superfamily"/>
</dbReference>
<protein>
    <submittedName>
        <fullName evidence="11">Two-component response regulator</fullName>
    </submittedName>
</protein>
<dbReference type="Pfam" id="PF00072">
    <property type="entry name" value="Response_reg"/>
    <property type="match status" value="1"/>
</dbReference>
<evidence type="ECO:0000256" key="2">
    <source>
        <dbReference type="ARBA" id="ARBA00022553"/>
    </source>
</evidence>
<dbReference type="GO" id="GO:0000156">
    <property type="term" value="F:phosphorelay response regulator activity"/>
    <property type="evidence" value="ECO:0007669"/>
    <property type="project" value="TreeGrafter"/>
</dbReference>
<organism evidence="11 12">
    <name type="scientific">Bordetella ansorpii</name>
    <dbReference type="NCBI Taxonomy" id="288768"/>
    <lineage>
        <taxon>Bacteria</taxon>
        <taxon>Pseudomonadati</taxon>
        <taxon>Pseudomonadota</taxon>
        <taxon>Betaproteobacteria</taxon>
        <taxon>Burkholderiales</taxon>
        <taxon>Alcaligenaceae</taxon>
        <taxon>Bordetella</taxon>
    </lineage>
</organism>
<dbReference type="PANTHER" id="PTHR48111:SF76">
    <property type="entry name" value="TWO-COMPONENT RESPONSE REGULATOR"/>
    <property type="match status" value="1"/>
</dbReference>
<evidence type="ECO:0000313" key="12">
    <source>
        <dbReference type="Proteomes" id="UP000076848"/>
    </source>
</evidence>
<dbReference type="InterPro" id="IPR001789">
    <property type="entry name" value="Sig_transdc_resp-reg_receiver"/>
</dbReference>